<keyword evidence="1" id="KW-1133">Transmembrane helix</keyword>
<sequence length="138" mass="14598">MSKKNLALTVAPAALSLLLVLGVTTVFSACHRREDGTWMHCHQCQNTVAAGGVGLVVLFGTAAFVKNRGVRILLQLLAIIASVVLFFVPGGICPMCMMKNMRCYTVFQPFTRVMTGLIALSGAGALASVAKRGEQTVA</sequence>
<reference evidence="2 3" key="1">
    <citation type="submission" date="2017-12" db="EMBL/GenBank/DDBJ databases">
        <title>Phylogenetic diversity of female urinary microbiome.</title>
        <authorList>
            <person name="Thomas-White K."/>
            <person name="Wolfe A.J."/>
        </authorList>
    </citation>
    <scope>NUCLEOTIDE SEQUENCE [LARGE SCALE GENOMIC DNA]</scope>
    <source>
        <strain evidence="2 3">UMB0250</strain>
    </source>
</reference>
<dbReference type="PROSITE" id="PS51257">
    <property type="entry name" value="PROKAR_LIPOPROTEIN"/>
    <property type="match status" value="1"/>
</dbReference>
<accession>A0A2I1I4R5</accession>
<evidence type="ECO:0000313" key="2">
    <source>
        <dbReference type="EMBL" id="PKY66152.1"/>
    </source>
</evidence>
<dbReference type="Proteomes" id="UP000234545">
    <property type="component" value="Unassembled WGS sequence"/>
</dbReference>
<feature type="transmembrane region" description="Helical" evidence="1">
    <location>
        <begin position="47"/>
        <end position="65"/>
    </location>
</feature>
<dbReference type="Pfam" id="PF14387">
    <property type="entry name" value="DUF4418"/>
    <property type="match status" value="1"/>
</dbReference>
<dbReference type="RefSeq" id="WP_101628305.1">
    <property type="nucleotide sequence ID" value="NZ_PKKJ01000006.1"/>
</dbReference>
<dbReference type="OrthoDB" id="3239888at2"/>
<dbReference type="InterPro" id="IPR025531">
    <property type="entry name" value="DUF4418"/>
</dbReference>
<gene>
    <name evidence="2" type="ORF">CYJ25_06115</name>
</gene>
<keyword evidence="1" id="KW-0812">Transmembrane</keyword>
<keyword evidence="1" id="KW-0472">Membrane</keyword>
<proteinExistence type="predicted"/>
<comment type="caution">
    <text evidence="2">The sequence shown here is derived from an EMBL/GenBank/DDBJ whole genome shotgun (WGS) entry which is preliminary data.</text>
</comment>
<dbReference type="EMBL" id="PKKJ01000006">
    <property type="protein sequence ID" value="PKY66152.1"/>
    <property type="molecule type" value="Genomic_DNA"/>
</dbReference>
<dbReference type="AlphaFoldDB" id="A0A2I1I4R5"/>
<organism evidence="2 3">
    <name type="scientific">Schaalia turicensis</name>
    <dbReference type="NCBI Taxonomy" id="131111"/>
    <lineage>
        <taxon>Bacteria</taxon>
        <taxon>Bacillati</taxon>
        <taxon>Actinomycetota</taxon>
        <taxon>Actinomycetes</taxon>
        <taxon>Actinomycetales</taxon>
        <taxon>Actinomycetaceae</taxon>
        <taxon>Schaalia</taxon>
    </lineage>
</organism>
<feature type="transmembrane region" description="Helical" evidence="1">
    <location>
        <begin position="112"/>
        <end position="130"/>
    </location>
</feature>
<name>A0A2I1I4R5_9ACTO</name>
<evidence type="ECO:0000313" key="3">
    <source>
        <dbReference type="Proteomes" id="UP000234545"/>
    </source>
</evidence>
<protein>
    <submittedName>
        <fullName evidence="2">DUF4418 domain-containing protein</fullName>
    </submittedName>
</protein>
<feature type="transmembrane region" description="Helical" evidence="1">
    <location>
        <begin position="72"/>
        <end position="92"/>
    </location>
</feature>
<evidence type="ECO:0000256" key="1">
    <source>
        <dbReference type="SAM" id="Phobius"/>
    </source>
</evidence>